<reference evidence="2" key="1">
    <citation type="submission" date="2021-02" db="EMBL/GenBank/DDBJ databases">
        <authorList>
            <person name="Nowell W R."/>
        </authorList>
    </citation>
    <scope>NUCLEOTIDE SEQUENCE</scope>
</reference>
<evidence type="ECO:0000259" key="1">
    <source>
        <dbReference type="PROSITE" id="PS50097"/>
    </source>
</evidence>
<dbReference type="CDD" id="cd14733">
    <property type="entry name" value="BACK"/>
    <property type="match status" value="1"/>
</dbReference>
<protein>
    <recommendedName>
        <fullName evidence="1">BTB domain-containing protein</fullName>
    </recommendedName>
</protein>
<dbReference type="EMBL" id="CAJOBE010007894">
    <property type="protein sequence ID" value="CAF4048643.1"/>
    <property type="molecule type" value="Genomic_DNA"/>
</dbReference>
<evidence type="ECO:0000313" key="2">
    <source>
        <dbReference type="EMBL" id="CAF4048643.1"/>
    </source>
</evidence>
<sequence length="173" mass="19826">TFMAVHRCVLAARSNVFSAVMSGHISRLDPDTQKELLTPPKDDKCVITIGRTDPETMKRVIIFLYTAKCDLNERNAYNLLDAACRYDIRSLKAYTTQFLINHINTNNVLTLIESAYKYNNTLLKQRCTDYFVDNGKAIIDVSESWKQIHMTSEDFMGLGHILKAIVQRFQKTV</sequence>
<dbReference type="SUPFAM" id="SSF54695">
    <property type="entry name" value="POZ domain"/>
    <property type="match status" value="1"/>
</dbReference>
<dbReference type="Pfam" id="PF00651">
    <property type="entry name" value="BTB"/>
    <property type="match status" value="1"/>
</dbReference>
<dbReference type="AlphaFoldDB" id="A0A819RJE4"/>
<organism evidence="2 3">
    <name type="scientific">Rotaria sordida</name>
    <dbReference type="NCBI Taxonomy" id="392033"/>
    <lineage>
        <taxon>Eukaryota</taxon>
        <taxon>Metazoa</taxon>
        <taxon>Spiralia</taxon>
        <taxon>Gnathifera</taxon>
        <taxon>Rotifera</taxon>
        <taxon>Eurotatoria</taxon>
        <taxon>Bdelloidea</taxon>
        <taxon>Philodinida</taxon>
        <taxon>Philodinidae</taxon>
        <taxon>Rotaria</taxon>
    </lineage>
</organism>
<dbReference type="PROSITE" id="PS50097">
    <property type="entry name" value="BTB"/>
    <property type="match status" value="1"/>
</dbReference>
<feature type="domain" description="BTB" evidence="1">
    <location>
        <begin position="1"/>
        <end position="73"/>
    </location>
</feature>
<dbReference type="Proteomes" id="UP000663874">
    <property type="component" value="Unassembled WGS sequence"/>
</dbReference>
<name>A0A819RJE4_9BILA</name>
<dbReference type="Gene3D" id="3.30.710.10">
    <property type="entry name" value="Potassium Channel Kv1.1, Chain A"/>
    <property type="match status" value="1"/>
</dbReference>
<proteinExistence type="predicted"/>
<comment type="caution">
    <text evidence="2">The sequence shown here is derived from an EMBL/GenBank/DDBJ whole genome shotgun (WGS) entry which is preliminary data.</text>
</comment>
<dbReference type="InterPro" id="IPR000210">
    <property type="entry name" value="BTB/POZ_dom"/>
</dbReference>
<dbReference type="PANTHER" id="PTHR24413">
    <property type="entry name" value="SPECKLE-TYPE POZ PROTEIN"/>
    <property type="match status" value="1"/>
</dbReference>
<gene>
    <name evidence="2" type="ORF">FNK824_LOCUS28583</name>
</gene>
<dbReference type="InterPro" id="IPR011333">
    <property type="entry name" value="SKP1/BTB/POZ_sf"/>
</dbReference>
<dbReference type="CDD" id="cd18186">
    <property type="entry name" value="BTB_POZ_ZBTB_KLHL-like"/>
    <property type="match status" value="1"/>
</dbReference>
<evidence type="ECO:0000313" key="3">
    <source>
        <dbReference type="Proteomes" id="UP000663874"/>
    </source>
</evidence>
<accession>A0A819RJE4</accession>
<feature type="non-terminal residue" evidence="2">
    <location>
        <position position="1"/>
    </location>
</feature>
<dbReference type="SMART" id="SM00225">
    <property type="entry name" value="BTB"/>
    <property type="match status" value="1"/>
</dbReference>